<dbReference type="AlphaFoldDB" id="A0A181CCK7"/>
<dbReference type="PANTHER" id="PTHR30098:SF2">
    <property type="entry name" value="LEUCYL_PHENYLALANYL-TRNA--PROTEIN TRANSFERASE"/>
    <property type="match status" value="1"/>
</dbReference>
<keyword evidence="1 2" id="KW-0012">Acyltransferase</keyword>
<evidence type="ECO:0000256" key="1">
    <source>
        <dbReference type="HAMAP-Rule" id="MF_00688"/>
    </source>
</evidence>
<comment type="similarity">
    <text evidence="1">Belongs to the L/F-transferase family.</text>
</comment>
<keyword evidence="1 2" id="KW-0808">Transferase</keyword>
<comment type="subcellular location">
    <subcellularLocation>
        <location evidence="1">Cytoplasm</location>
    </subcellularLocation>
</comment>
<dbReference type="KEGG" id="kre:GWK63_11330"/>
<dbReference type="EMBL" id="CP050139">
    <property type="protein sequence ID" value="QIP35992.1"/>
    <property type="molecule type" value="Genomic_DNA"/>
</dbReference>
<evidence type="ECO:0000313" key="3">
    <source>
        <dbReference type="Proteomes" id="UP000502533"/>
    </source>
</evidence>
<evidence type="ECO:0000313" key="2">
    <source>
        <dbReference type="EMBL" id="QIP35992.1"/>
    </source>
</evidence>
<organism evidence="2 3">
    <name type="scientific">Komagataeibacter rhaeticus</name>
    <dbReference type="NCBI Taxonomy" id="215221"/>
    <lineage>
        <taxon>Bacteria</taxon>
        <taxon>Pseudomonadati</taxon>
        <taxon>Pseudomonadota</taxon>
        <taxon>Alphaproteobacteria</taxon>
        <taxon>Acetobacterales</taxon>
        <taxon>Acetobacteraceae</taxon>
        <taxon>Komagataeibacter</taxon>
    </lineage>
</organism>
<dbReference type="HAMAP" id="MF_00688">
    <property type="entry name" value="Leu_Phe_trans"/>
    <property type="match status" value="1"/>
</dbReference>
<dbReference type="GeneID" id="85022753"/>
<accession>A0A181CCK7</accession>
<comment type="function">
    <text evidence="1">Functions in the N-end rule pathway of protein degradation where it conjugates Leu, Phe and, less efficiently, Met from aminoacyl-tRNAs to the N-termini of proteins containing an N-terminal arginine or lysine.</text>
</comment>
<comment type="catalytic activity">
    <reaction evidence="1">
        <text>N-terminal L-lysyl-[protein] + L-leucyl-tRNA(Leu) = N-terminal L-leucyl-L-lysyl-[protein] + tRNA(Leu) + H(+)</text>
        <dbReference type="Rhea" id="RHEA:12340"/>
        <dbReference type="Rhea" id="RHEA-COMP:9613"/>
        <dbReference type="Rhea" id="RHEA-COMP:9622"/>
        <dbReference type="Rhea" id="RHEA-COMP:12670"/>
        <dbReference type="Rhea" id="RHEA-COMP:12671"/>
        <dbReference type="ChEBI" id="CHEBI:15378"/>
        <dbReference type="ChEBI" id="CHEBI:65249"/>
        <dbReference type="ChEBI" id="CHEBI:78442"/>
        <dbReference type="ChEBI" id="CHEBI:78494"/>
        <dbReference type="ChEBI" id="CHEBI:133043"/>
        <dbReference type="EC" id="2.3.2.6"/>
    </reaction>
</comment>
<dbReference type="PANTHER" id="PTHR30098">
    <property type="entry name" value="LEUCYL/PHENYLALANYL-TRNA--PROTEIN TRANSFERASE"/>
    <property type="match status" value="1"/>
</dbReference>
<dbReference type="EC" id="2.3.2.6" evidence="1"/>
<dbReference type="GO" id="GO:0005737">
    <property type="term" value="C:cytoplasm"/>
    <property type="evidence" value="ECO:0007669"/>
    <property type="project" value="UniProtKB-SubCell"/>
</dbReference>
<dbReference type="RefSeq" id="WP_050800776.1">
    <property type="nucleotide sequence ID" value="NZ_CALMTF010000058.1"/>
</dbReference>
<reference evidence="2 3" key="1">
    <citation type="submission" date="2020-03" db="EMBL/GenBank/DDBJ databases">
        <title>Isolation of cellulose-producing strains, genome characterization and application of the synthesized cellulose films as an economical and sustainable material for piezoelectric sensor construction.</title>
        <authorList>
            <person name="Mangayil R.K."/>
        </authorList>
    </citation>
    <scope>NUCLEOTIDE SEQUENCE [LARGE SCALE GENOMIC DNA]</scope>
    <source>
        <strain evidence="2 3">ENS 9a1a</strain>
    </source>
</reference>
<comment type="catalytic activity">
    <reaction evidence="1">
        <text>N-terminal L-arginyl-[protein] + L-leucyl-tRNA(Leu) = N-terminal L-leucyl-L-arginyl-[protein] + tRNA(Leu) + H(+)</text>
        <dbReference type="Rhea" id="RHEA:50416"/>
        <dbReference type="Rhea" id="RHEA-COMP:9613"/>
        <dbReference type="Rhea" id="RHEA-COMP:9622"/>
        <dbReference type="Rhea" id="RHEA-COMP:12672"/>
        <dbReference type="Rhea" id="RHEA-COMP:12673"/>
        <dbReference type="ChEBI" id="CHEBI:15378"/>
        <dbReference type="ChEBI" id="CHEBI:64719"/>
        <dbReference type="ChEBI" id="CHEBI:78442"/>
        <dbReference type="ChEBI" id="CHEBI:78494"/>
        <dbReference type="ChEBI" id="CHEBI:133044"/>
        <dbReference type="EC" id="2.3.2.6"/>
    </reaction>
</comment>
<dbReference type="NCBIfam" id="TIGR00667">
    <property type="entry name" value="aat"/>
    <property type="match status" value="1"/>
</dbReference>
<dbReference type="Proteomes" id="UP000502533">
    <property type="component" value="Chromosome"/>
</dbReference>
<dbReference type="InterPro" id="IPR016181">
    <property type="entry name" value="Acyl_CoA_acyltransferase"/>
</dbReference>
<dbReference type="SUPFAM" id="SSF55729">
    <property type="entry name" value="Acyl-CoA N-acyltransferases (Nat)"/>
    <property type="match status" value="1"/>
</dbReference>
<keyword evidence="1" id="KW-0963">Cytoplasm</keyword>
<comment type="catalytic activity">
    <reaction evidence="1">
        <text>L-phenylalanyl-tRNA(Phe) + an N-terminal L-alpha-aminoacyl-[protein] = an N-terminal L-phenylalanyl-L-alpha-aminoacyl-[protein] + tRNA(Phe)</text>
        <dbReference type="Rhea" id="RHEA:43632"/>
        <dbReference type="Rhea" id="RHEA-COMP:9668"/>
        <dbReference type="Rhea" id="RHEA-COMP:9699"/>
        <dbReference type="Rhea" id="RHEA-COMP:10636"/>
        <dbReference type="Rhea" id="RHEA-COMP:10637"/>
        <dbReference type="ChEBI" id="CHEBI:78442"/>
        <dbReference type="ChEBI" id="CHEBI:78531"/>
        <dbReference type="ChEBI" id="CHEBI:78597"/>
        <dbReference type="ChEBI" id="CHEBI:83561"/>
        <dbReference type="EC" id="2.3.2.6"/>
    </reaction>
</comment>
<dbReference type="Pfam" id="PF03588">
    <property type="entry name" value="Leu_Phe_trans"/>
    <property type="match status" value="1"/>
</dbReference>
<protein>
    <recommendedName>
        <fullName evidence="1">Leucyl/phenylalanyl-tRNA--protein transferase</fullName>
        <ecNumber evidence="1">2.3.2.6</ecNumber>
    </recommendedName>
    <alternativeName>
        <fullName evidence="1">L/F-transferase</fullName>
    </alternativeName>
    <alternativeName>
        <fullName evidence="1">Leucyltransferase</fullName>
    </alternativeName>
    <alternativeName>
        <fullName evidence="1">Phenyalanyltransferase</fullName>
    </alternativeName>
</protein>
<gene>
    <name evidence="1" type="primary">aat</name>
    <name evidence="2" type="ORF">GWK63_11330</name>
</gene>
<dbReference type="InterPro" id="IPR042203">
    <property type="entry name" value="Leu/Phe-tRNA_Trfase_C"/>
</dbReference>
<dbReference type="Gene3D" id="3.40.630.70">
    <property type="entry name" value="Leucyl/phenylalanyl-tRNA-protein transferase, C-terminal domain"/>
    <property type="match status" value="1"/>
</dbReference>
<dbReference type="GO" id="GO:0008914">
    <property type="term" value="F:leucyl-tRNA--protein transferase activity"/>
    <property type="evidence" value="ECO:0007669"/>
    <property type="project" value="UniProtKB-UniRule"/>
</dbReference>
<keyword evidence="3" id="KW-1185">Reference proteome</keyword>
<dbReference type="GO" id="GO:0030163">
    <property type="term" value="P:protein catabolic process"/>
    <property type="evidence" value="ECO:0007669"/>
    <property type="project" value="UniProtKB-UniRule"/>
</dbReference>
<proteinExistence type="inferred from homology"/>
<name>A0A181CCK7_9PROT</name>
<sequence length="220" mass="24139">MTGQDTVPITPELMLRAYRIGLFPMAPDARSDTLEWFCPEMRGILPLDGFHVPRRLMRTVLSSRFVVATDQDFPAIMDGCAEPAPGRESTWINPRIRSLFCQLHAMGHAHSVEVRHEGRLVGGLYGVAIGRAFFGESMFSRQRDASKVALVHLVARLRLGGFTLLDTQFGTGHLAGFGGIEIPARAYLHALEQAVEQAATWVGNGQDTVVEAAIRALRGT</sequence>
<dbReference type="InterPro" id="IPR004616">
    <property type="entry name" value="Leu/Phe-tRNA_Trfase"/>
</dbReference>